<dbReference type="Pfam" id="PF16555">
    <property type="entry name" value="GramPos_pilinD1"/>
    <property type="match status" value="1"/>
</dbReference>
<evidence type="ECO:0000259" key="2">
    <source>
        <dbReference type="Pfam" id="PF16555"/>
    </source>
</evidence>
<proteinExistence type="predicted"/>
<organism evidence="4 5">
    <name type="scientific">Lacticaseibacillus manihotivorans DSM 13343 = JCM 12514</name>
    <dbReference type="NCBI Taxonomy" id="1423769"/>
    <lineage>
        <taxon>Bacteria</taxon>
        <taxon>Bacillati</taxon>
        <taxon>Bacillota</taxon>
        <taxon>Bacilli</taxon>
        <taxon>Lactobacillales</taxon>
        <taxon>Lactobacillaceae</taxon>
        <taxon>Lacticaseibacillus</taxon>
    </lineage>
</organism>
<dbReference type="Proteomes" id="UP000051790">
    <property type="component" value="Unassembled WGS sequence"/>
</dbReference>
<dbReference type="EMBL" id="AZEU01000169">
    <property type="protein sequence ID" value="KRL44138.1"/>
    <property type="molecule type" value="Genomic_DNA"/>
</dbReference>
<dbReference type="Gene3D" id="2.60.40.740">
    <property type="match status" value="1"/>
</dbReference>
<dbReference type="Gene3D" id="2.60.40.10">
    <property type="entry name" value="Immunoglobulins"/>
    <property type="match status" value="3"/>
</dbReference>
<dbReference type="NCBIfam" id="TIGR04226">
    <property type="entry name" value="RrgB_K2N_iso_D2"/>
    <property type="match status" value="1"/>
</dbReference>
<feature type="domain" description="SpaA-like prealbumin fold" evidence="3">
    <location>
        <begin position="217"/>
        <end position="278"/>
    </location>
</feature>
<protein>
    <submittedName>
        <fullName evidence="4">Cell wall surface anchor family protein</fullName>
    </submittedName>
</protein>
<dbReference type="InterPro" id="IPR026466">
    <property type="entry name" value="Fim_isopep_form_D2_dom"/>
</dbReference>
<evidence type="ECO:0000259" key="3">
    <source>
        <dbReference type="Pfam" id="PF17802"/>
    </source>
</evidence>
<feature type="transmembrane region" description="Helical" evidence="1">
    <location>
        <begin position="606"/>
        <end position="623"/>
    </location>
</feature>
<evidence type="ECO:0000313" key="5">
    <source>
        <dbReference type="Proteomes" id="UP000051790"/>
    </source>
</evidence>
<dbReference type="Pfam" id="PF17802">
    <property type="entry name" value="SpaA"/>
    <property type="match status" value="2"/>
</dbReference>
<dbReference type="InterPro" id="IPR013783">
    <property type="entry name" value="Ig-like_fold"/>
</dbReference>
<dbReference type="OrthoDB" id="3263741at2"/>
<dbReference type="InterPro" id="IPR032364">
    <property type="entry name" value="GramPos_pilinD1_N"/>
</dbReference>
<keyword evidence="5" id="KW-1185">Reference proteome</keyword>
<evidence type="ECO:0000313" key="4">
    <source>
        <dbReference type="EMBL" id="KRL44138.1"/>
    </source>
</evidence>
<comment type="caution">
    <text evidence="4">The sequence shown here is derived from an EMBL/GenBank/DDBJ whole genome shotgun (WGS) entry which is preliminary data.</text>
</comment>
<sequence length="634" mass="67188">MDSNSLKTKTSKLLVIGVAVLALLGALLGLSLQNNSSKVHADNTTPSSTVDITVHKLQYTGTAPSIDNDGSELSLPSTVSAYDPSKYGDVGFTVYDITSGVSSKYSTDGLTNGDISEIVENASTYETDANKVANQKDVGTDGTVTFSDLPNYSSSQNHHVYLIAETKSSKLIKTTAQPMVIVTPMTNSTGDGYLSTVNVYPKNEIQTLSFTLTKQAEKNGQSAAALAGAKFLLYKGTPGSGTQVTNSDGSEVELTTDDNGKIKATNLTVGSYYFVEEASDDVSTDGSAGDGYLLGKDALNDANNKLTFTIGSDGNVTPTDQTYINYQKPASTKTVTNGSSTDNSFDQGATVKYQATITAPNNISDYTEFNWVDTPGTGLKYSSDTAFTLTYGDSVDGTQTALTKSTDYNLTYDTDNKTYKIDFLDSSNQLLNSSLAGKVVTISYSMALDPTTAKVATDIDNNYNLNWNNGTGKNTNTGKATVYTYGAQFIKKSAGILGTGTGNSALSGAEFVVRNSNSEYLKQISDGTSNWVSSQDDATVFTSGTDGTFSVEGLAKGAYSLKEIKAPTGYQLRTSDLSFTVDESSNSKTIEVDDNAKGLLSTGSQWLMLIIALVIVIGTTLGVKEYRKARKVNA</sequence>
<feature type="domain" description="SpaA-like prealbumin fold" evidence="3">
    <location>
        <begin position="501"/>
        <end position="594"/>
    </location>
</feature>
<dbReference type="RefSeq" id="WP_056963976.1">
    <property type="nucleotide sequence ID" value="NZ_AZEU01000169.1"/>
</dbReference>
<name>A0A0R1QPG7_9LACO</name>
<keyword evidence="1" id="KW-1133">Transmembrane helix</keyword>
<dbReference type="AlphaFoldDB" id="A0A0R1QPG7"/>
<feature type="domain" description="Gram-positive pilin subunit D1 N-terminal" evidence="2">
    <location>
        <begin position="48"/>
        <end position="204"/>
    </location>
</feature>
<accession>A0A0R1QPG7</accession>
<evidence type="ECO:0000256" key="1">
    <source>
        <dbReference type="SAM" id="Phobius"/>
    </source>
</evidence>
<reference evidence="4 5" key="1">
    <citation type="journal article" date="2015" name="Genome Announc.">
        <title>Expanding the biotechnology potential of lactobacilli through comparative genomics of 213 strains and associated genera.</title>
        <authorList>
            <person name="Sun Z."/>
            <person name="Harris H.M."/>
            <person name="McCann A."/>
            <person name="Guo C."/>
            <person name="Argimon S."/>
            <person name="Zhang W."/>
            <person name="Yang X."/>
            <person name="Jeffery I.B."/>
            <person name="Cooney J.C."/>
            <person name="Kagawa T.F."/>
            <person name="Liu W."/>
            <person name="Song Y."/>
            <person name="Salvetti E."/>
            <person name="Wrobel A."/>
            <person name="Rasinkangas P."/>
            <person name="Parkhill J."/>
            <person name="Rea M.C."/>
            <person name="O'Sullivan O."/>
            <person name="Ritari J."/>
            <person name="Douillard F.P."/>
            <person name="Paul Ross R."/>
            <person name="Yang R."/>
            <person name="Briner A.E."/>
            <person name="Felis G.E."/>
            <person name="de Vos W.M."/>
            <person name="Barrangou R."/>
            <person name="Klaenhammer T.R."/>
            <person name="Caufield P.W."/>
            <person name="Cui Y."/>
            <person name="Zhang H."/>
            <person name="O'Toole P.W."/>
        </authorList>
    </citation>
    <scope>NUCLEOTIDE SEQUENCE [LARGE SCALE GENOMIC DNA]</scope>
    <source>
        <strain evidence="4 5">DSM 13343</strain>
    </source>
</reference>
<keyword evidence="1" id="KW-0472">Membrane</keyword>
<dbReference type="InterPro" id="IPR041033">
    <property type="entry name" value="SpaA_PFL_dom_1"/>
</dbReference>
<dbReference type="PATRIC" id="fig|1423769.4.peg.1498"/>
<gene>
    <name evidence="4" type="ORF">FD01_GL001393</name>
</gene>
<keyword evidence="1" id="KW-0812">Transmembrane</keyword>